<dbReference type="Proteomes" id="UP000515154">
    <property type="component" value="Unplaced"/>
</dbReference>
<proteinExistence type="predicted"/>
<sequence>MNDKLPVAIDSTINLLTVVQNRPQQANLMHQLAYGTAIVRFVNLMSERLKGKLSSSLVERCRKLHIPDWVVQIRHDVTHGMLPSFDVILIGVDESLGWLRVVIKTLEMFNFL</sequence>
<dbReference type="GO" id="GO:0090730">
    <property type="term" value="C:Las1 complex"/>
    <property type="evidence" value="ECO:0007669"/>
    <property type="project" value="InterPro"/>
</dbReference>
<gene>
    <name evidence="2" type="primary">LOC115231976</name>
</gene>
<keyword evidence="1" id="KW-1185">Reference proteome</keyword>
<name>A0A6P7TZ62_9MOLL</name>
<evidence type="ECO:0000313" key="1">
    <source>
        <dbReference type="Proteomes" id="UP000515154"/>
    </source>
</evidence>
<dbReference type="GO" id="GO:0000470">
    <property type="term" value="P:maturation of LSU-rRNA"/>
    <property type="evidence" value="ECO:0007669"/>
    <property type="project" value="TreeGrafter"/>
</dbReference>
<dbReference type="InterPro" id="IPR007174">
    <property type="entry name" value="Las1"/>
</dbReference>
<organism evidence="1 2">
    <name type="scientific">Octopus sinensis</name>
    <name type="common">East Asian common octopus</name>
    <dbReference type="NCBI Taxonomy" id="2607531"/>
    <lineage>
        <taxon>Eukaryota</taxon>
        <taxon>Metazoa</taxon>
        <taxon>Spiralia</taxon>
        <taxon>Lophotrochozoa</taxon>
        <taxon>Mollusca</taxon>
        <taxon>Cephalopoda</taxon>
        <taxon>Coleoidea</taxon>
        <taxon>Octopodiformes</taxon>
        <taxon>Octopoda</taxon>
        <taxon>Incirrata</taxon>
        <taxon>Octopodidae</taxon>
        <taxon>Octopus</taxon>
    </lineage>
</organism>
<evidence type="ECO:0000313" key="2">
    <source>
        <dbReference type="RefSeq" id="XP_029657714.1"/>
    </source>
</evidence>
<dbReference type="GO" id="GO:0000460">
    <property type="term" value="P:maturation of 5.8S rRNA"/>
    <property type="evidence" value="ECO:0007669"/>
    <property type="project" value="TreeGrafter"/>
</dbReference>
<dbReference type="PANTHER" id="PTHR15002">
    <property type="entry name" value="RIBOSOMAL BIOGENESIS PROTEIN LAS1L"/>
    <property type="match status" value="1"/>
</dbReference>
<reference evidence="2" key="1">
    <citation type="submission" date="2025-08" db="UniProtKB">
        <authorList>
            <consortium name="RefSeq"/>
        </authorList>
    </citation>
    <scope>IDENTIFICATION</scope>
</reference>
<dbReference type="Pfam" id="PF04031">
    <property type="entry name" value="Las1"/>
    <property type="match status" value="1"/>
</dbReference>
<accession>A0A6P7TZ62</accession>
<dbReference type="GO" id="GO:0004519">
    <property type="term" value="F:endonuclease activity"/>
    <property type="evidence" value="ECO:0007669"/>
    <property type="project" value="InterPro"/>
</dbReference>
<dbReference type="GO" id="GO:0030687">
    <property type="term" value="C:preribosome, large subunit precursor"/>
    <property type="evidence" value="ECO:0007669"/>
    <property type="project" value="TreeGrafter"/>
</dbReference>
<dbReference type="AlphaFoldDB" id="A0A6P7TZ62"/>
<dbReference type="KEGG" id="osn:115231976"/>
<dbReference type="RefSeq" id="XP_029657714.1">
    <property type="nucleotide sequence ID" value="XM_029801854.1"/>
</dbReference>
<dbReference type="PANTHER" id="PTHR15002:SF0">
    <property type="entry name" value="RIBOSOMAL BIOGENESIS PROTEIN LAS1L"/>
    <property type="match status" value="1"/>
</dbReference>
<protein>
    <submittedName>
        <fullName evidence="2">Ribosomal biogenesis protein LAS1L-like</fullName>
    </submittedName>
</protein>